<comment type="caution">
    <text evidence="1">The sequence shown here is derived from an EMBL/GenBank/DDBJ whole genome shotgun (WGS) entry which is preliminary data.</text>
</comment>
<reference evidence="1" key="1">
    <citation type="submission" date="2020-10" db="EMBL/GenBank/DDBJ databases">
        <authorList>
            <person name="Kikuchi T."/>
        </authorList>
    </citation>
    <scope>NUCLEOTIDE SEQUENCE</scope>
    <source>
        <strain evidence="1">NKZ352</strain>
    </source>
</reference>
<accession>A0A8S1GZH9</accession>
<dbReference type="EMBL" id="CAJGYM010000010">
    <property type="protein sequence ID" value="CAD6189406.1"/>
    <property type="molecule type" value="Genomic_DNA"/>
</dbReference>
<evidence type="ECO:0000313" key="1">
    <source>
        <dbReference type="EMBL" id="CAD6189406.1"/>
    </source>
</evidence>
<evidence type="ECO:0000313" key="2">
    <source>
        <dbReference type="Proteomes" id="UP000835052"/>
    </source>
</evidence>
<sequence length="71" mass="7985">MLNTQAPEAVIDVLERTCAPTADAYNRLEDAMMRRTSSALFSFGKVFTVLKGYSDLNFLLAASEKDWFSCR</sequence>
<keyword evidence="2" id="KW-1185">Reference proteome</keyword>
<proteinExistence type="predicted"/>
<name>A0A8S1GZH9_9PELO</name>
<gene>
    <name evidence="1" type="ORF">CAUJ_LOCUS5325</name>
</gene>
<dbReference type="AlphaFoldDB" id="A0A8S1GZH9"/>
<dbReference type="Proteomes" id="UP000835052">
    <property type="component" value="Unassembled WGS sequence"/>
</dbReference>
<organism evidence="1 2">
    <name type="scientific">Caenorhabditis auriculariae</name>
    <dbReference type="NCBI Taxonomy" id="2777116"/>
    <lineage>
        <taxon>Eukaryota</taxon>
        <taxon>Metazoa</taxon>
        <taxon>Ecdysozoa</taxon>
        <taxon>Nematoda</taxon>
        <taxon>Chromadorea</taxon>
        <taxon>Rhabditida</taxon>
        <taxon>Rhabditina</taxon>
        <taxon>Rhabditomorpha</taxon>
        <taxon>Rhabditoidea</taxon>
        <taxon>Rhabditidae</taxon>
        <taxon>Peloderinae</taxon>
        <taxon>Caenorhabditis</taxon>
    </lineage>
</organism>
<protein>
    <submittedName>
        <fullName evidence="1">Uncharacterized protein</fullName>
    </submittedName>
</protein>